<name>A0A5B7I3I6_PORTR</name>
<protein>
    <submittedName>
        <fullName evidence="1">Uncharacterized protein</fullName>
    </submittedName>
</protein>
<dbReference type="AlphaFoldDB" id="A0A5B7I3I6"/>
<organism evidence="1 2">
    <name type="scientific">Portunus trituberculatus</name>
    <name type="common">Swimming crab</name>
    <name type="synonym">Neptunus trituberculatus</name>
    <dbReference type="NCBI Taxonomy" id="210409"/>
    <lineage>
        <taxon>Eukaryota</taxon>
        <taxon>Metazoa</taxon>
        <taxon>Ecdysozoa</taxon>
        <taxon>Arthropoda</taxon>
        <taxon>Crustacea</taxon>
        <taxon>Multicrustacea</taxon>
        <taxon>Malacostraca</taxon>
        <taxon>Eumalacostraca</taxon>
        <taxon>Eucarida</taxon>
        <taxon>Decapoda</taxon>
        <taxon>Pleocyemata</taxon>
        <taxon>Brachyura</taxon>
        <taxon>Eubrachyura</taxon>
        <taxon>Portunoidea</taxon>
        <taxon>Portunidae</taxon>
        <taxon>Portuninae</taxon>
        <taxon>Portunus</taxon>
    </lineage>
</organism>
<proteinExistence type="predicted"/>
<reference evidence="1 2" key="1">
    <citation type="submission" date="2019-05" db="EMBL/GenBank/DDBJ databases">
        <title>Another draft genome of Portunus trituberculatus and its Hox gene families provides insights of decapod evolution.</title>
        <authorList>
            <person name="Jeong J.-H."/>
            <person name="Song I."/>
            <person name="Kim S."/>
            <person name="Choi T."/>
            <person name="Kim D."/>
            <person name="Ryu S."/>
            <person name="Kim W."/>
        </authorList>
    </citation>
    <scope>NUCLEOTIDE SEQUENCE [LARGE SCALE GENOMIC DNA]</scope>
    <source>
        <tissue evidence="1">Muscle</tissue>
    </source>
</reference>
<evidence type="ECO:0000313" key="2">
    <source>
        <dbReference type="Proteomes" id="UP000324222"/>
    </source>
</evidence>
<sequence>MDNLPDCVVTPLLARIHERGDAFARARDGFGGLFTPTHTPARHLHAHARHRRSHGRSGEEWCCG</sequence>
<keyword evidence="2" id="KW-1185">Reference proteome</keyword>
<accession>A0A5B7I3I6</accession>
<gene>
    <name evidence="1" type="ORF">E2C01_071150</name>
</gene>
<dbReference type="Proteomes" id="UP000324222">
    <property type="component" value="Unassembled WGS sequence"/>
</dbReference>
<comment type="caution">
    <text evidence="1">The sequence shown here is derived from an EMBL/GenBank/DDBJ whole genome shotgun (WGS) entry which is preliminary data.</text>
</comment>
<dbReference type="EMBL" id="VSRR010044066">
    <property type="protein sequence ID" value="MPC76725.1"/>
    <property type="molecule type" value="Genomic_DNA"/>
</dbReference>
<evidence type="ECO:0000313" key="1">
    <source>
        <dbReference type="EMBL" id="MPC76725.1"/>
    </source>
</evidence>